<keyword evidence="2" id="KW-0560">Oxidoreductase</keyword>
<evidence type="ECO:0000256" key="2">
    <source>
        <dbReference type="ARBA" id="ARBA00023002"/>
    </source>
</evidence>
<dbReference type="PRINTS" id="PR00081">
    <property type="entry name" value="GDHRDH"/>
</dbReference>
<dbReference type="InterPro" id="IPR036291">
    <property type="entry name" value="NAD(P)-bd_dom_sf"/>
</dbReference>
<proteinExistence type="inferred from homology"/>
<reference evidence="3 4" key="1">
    <citation type="submission" date="2013-11" db="EMBL/GenBank/DDBJ databases">
        <title>Complete genome sequence of Rhizobium gallicum bv. gallicum R602.</title>
        <authorList>
            <person name="Bustos P."/>
            <person name="Santamaria R.I."/>
            <person name="Lozano L."/>
            <person name="Acosta J.L."/>
            <person name="Ormeno-Orrillo E."/>
            <person name="Rogel M.A."/>
            <person name="Romero D."/>
            <person name="Cevallos M.A."/>
            <person name="Martinez-Romero E."/>
            <person name="Gonzalez V."/>
        </authorList>
    </citation>
    <scope>NUCLEOTIDE SEQUENCE [LARGE SCALE GENOMIC DNA]</scope>
    <source>
        <strain evidence="3 4">R602</strain>
    </source>
</reference>
<dbReference type="GO" id="GO:0016491">
    <property type="term" value="F:oxidoreductase activity"/>
    <property type="evidence" value="ECO:0007669"/>
    <property type="project" value="UniProtKB-KW"/>
</dbReference>
<dbReference type="SUPFAM" id="SSF51735">
    <property type="entry name" value="NAD(P)-binding Rossmann-fold domains"/>
    <property type="match status" value="1"/>
</dbReference>
<dbReference type="Pfam" id="PF00106">
    <property type="entry name" value="adh_short"/>
    <property type="match status" value="1"/>
</dbReference>
<dbReference type="RefSeq" id="WP_039846725.1">
    <property type="nucleotide sequence ID" value="NZ_CP006877.1"/>
</dbReference>
<gene>
    <name evidence="3" type="ORF">RGR602_CH01663</name>
</gene>
<dbReference type="Proteomes" id="UP000031368">
    <property type="component" value="Chromosome"/>
</dbReference>
<dbReference type="EMBL" id="CP006877">
    <property type="protein sequence ID" value="AJD41005.1"/>
    <property type="molecule type" value="Genomic_DNA"/>
</dbReference>
<organism evidence="3 4">
    <name type="scientific">Rhizobium gallicum bv. gallicum R602sp</name>
    <dbReference type="NCBI Taxonomy" id="1041138"/>
    <lineage>
        <taxon>Bacteria</taxon>
        <taxon>Pseudomonadati</taxon>
        <taxon>Pseudomonadota</taxon>
        <taxon>Alphaproteobacteria</taxon>
        <taxon>Hyphomicrobiales</taxon>
        <taxon>Rhizobiaceae</taxon>
        <taxon>Rhizobium/Agrobacterium group</taxon>
        <taxon>Rhizobium</taxon>
    </lineage>
</organism>
<dbReference type="AlphaFoldDB" id="A0A0B4X2U4"/>
<dbReference type="PANTHER" id="PTHR44196">
    <property type="entry name" value="DEHYDROGENASE/REDUCTASE SDR FAMILY MEMBER 7B"/>
    <property type="match status" value="1"/>
</dbReference>
<accession>A0A0B4X2U4</accession>
<dbReference type="KEGG" id="rga:RGR602_CH01663"/>
<sequence length="278" mass="29933">MRDFIARPEHGIAWISGANSGIGRALALKLAGEGYKVAVTAGNHEELAELQTEASGLSGSIVVLDGDVTDPEDMEHVLASIEYEHGALALAIFNTGIYQPVHAEELNRADFEKSFAVNLCGVVNCLLPAIRHMKAKGQGQIAIVSSAAGYGGLPTSAAYGATEAALINMAESLKFDLDKMGIRIQIICPGFADMPAARENSFPLPTLVSPAEAAEQIAAGLKSNRFEVSFPKRFTYMLKLLRLMPYGLYFRLVNRSARWWKHPPPSSGHHPATPHPAE</sequence>
<evidence type="ECO:0000313" key="3">
    <source>
        <dbReference type="EMBL" id="AJD41005.1"/>
    </source>
</evidence>
<dbReference type="InterPro" id="IPR002347">
    <property type="entry name" value="SDR_fam"/>
</dbReference>
<dbReference type="GO" id="GO:0016020">
    <property type="term" value="C:membrane"/>
    <property type="evidence" value="ECO:0007669"/>
    <property type="project" value="TreeGrafter"/>
</dbReference>
<comment type="similarity">
    <text evidence="1">Belongs to the short-chain dehydrogenases/reductases (SDR) family.</text>
</comment>
<dbReference type="Gene3D" id="3.40.50.720">
    <property type="entry name" value="NAD(P)-binding Rossmann-like Domain"/>
    <property type="match status" value="1"/>
</dbReference>
<name>A0A0B4X2U4_9HYPH</name>
<keyword evidence="4" id="KW-1185">Reference proteome</keyword>
<protein>
    <submittedName>
        <fullName evidence="3">Short-chain dehydrogenase protein</fullName>
    </submittedName>
</protein>
<dbReference type="PANTHER" id="PTHR44196:SF1">
    <property type="entry name" value="DEHYDROGENASE_REDUCTASE SDR FAMILY MEMBER 7B"/>
    <property type="match status" value="1"/>
</dbReference>
<evidence type="ECO:0000256" key="1">
    <source>
        <dbReference type="ARBA" id="ARBA00006484"/>
    </source>
</evidence>
<dbReference type="HOGENOM" id="CLU_010194_2_1_5"/>
<evidence type="ECO:0000313" key="4">
    <source>
        <dbReference type="Proteomes" id="UP000031368"/>
    </source>
</evidence>